<sequence length="216" mass="25599">MIFFLIILVMLLVFFIVTWFSNIQIELLFKREAQNDFGKIKVNMFGGLLRFQYYLPRIQWSGLDEGVVARKNVTGKIGKAKTKPKKESVQIDKRKIKKLHFAYRQILYRFHDFQRIMRWFFGKITCEKFVWNTKIGTGDAAEAGILTGLAWSIKWMLLSWLGNQIRWNAKPELKVDPRFNEAILETYFHSIIRFRIGHAILAVKRLSDHMRKGRIQ</sequence>
<evidence type="ECO:0000313" key="3">
    <source>
        <dbReference type="Proteomes" id="UP000633619"/>
    </source>
</evidence>
<organism evidence="2 3">
    <name type="scientific">Thermoactinomyces intermedius</name>
    <dbReference type="NCBI Taxonomy" id="2024"/>
    <lineage>
        <taxon>Bacteria</taxon>
        <taxon>Bacillati</taxon>
        <taxon>Bacillota</taxon>
        <taxon>Bacilli</taxon>
        <taxon>Bacillales</taxon>
        <taxon>Thermoactinomycetaceae</taxon>
        <taxon>Thermoactinomyces</taxon>
    </lineage>
</organism>
<name>A0A8I1A3Y4_THEIN</name>
<dbReference type="AlphaFoldDB" id="A0A8I1A3Y4"/>
<accession>A0A8I1A3Y4</accession>
<dbReference type="InterPro" id="IPR021338">
    <property type="entry name" value="DUF2953"/>
</dbReference>
<comment type="caution">
    <text evidence="2">The sequence shown here is derived from an EMBL/GenBank/DDBJ whole genome shotgun (WGS) entry which is preliminary data.</text>
</comment>
<feature type="transmembrane region" description="Helical" evidence="1">
    <location>
        <begin position="6"/>
        <end position="29"/>
    </location>
</feature>
<keyword evidence="3" id="KW-1185">Reference proteome</keyword>
<gene>
    <name evidence="2" type="ORF">I8U20_03370</name>
</gene>
<keyword evidence="1" id="KW-0472">Membrane</keyword>
<keyword evidence="1" id="KW-0812">Transmembrane</keyword>
<evidence type="ECO:0000256" key="1">
    <source>
        <dbReference type="SAM" id="Phobius"/>
    </source>
</evidence>
<dbReference type="EMBL" id="JAECVW010000002">
    <property type="protein sequence ID" value="MBH8594364.1"/>
    <property type="molecule type" value="Genomic_DNA"/>
</dbReference>
<dbReference type="Proteomes" id="UP000633619">
    <property type="component" value="Unassembled WGS sequence"/>
</dbReference>
<reference evidence="2 3" key="1">
    <citation type="submission" date="2020-12" db="EMBL/GenBank/DDBJ databases">
        <title>WGS of Thermoactinomyces spp.</title>
        <authorList>
            <person name="Cheng K."/>
        </authorList>
    </citation>
    <scope>NUCLEOTIDE SEQUENCE [LARGE SCALE GENOMIC DNA]</scope>
    <source>
        <strain evidence="3">CICC 10671\DSM 43846</strain>
    </source>
</reference>
<proteinExistence type="predicted"/>
<keyword evidence="1" id="KW-1133">Transmembrane helix</keyword>
<dbReference type="Pfam" id="PF11167">
    <property type="entry name" value="DUF2953"/>
    <property type="match status" value="1"/>
</dbReference>
<evidence type="ECO:0000313" key="2">
    <source>
        <dbReference type="EMBL" id="MBH8594364.1"/>
    </source>
</evidence>
<dbReference type="RefSeq" id="WP_181731634.1">
    <property type="nucleotide sequence ID" value="NZ_JACEIR010000003.1"/>
</dbReference>
<protein>
    <submittedName>
        <fullName evidence="2">DUF2953 domain-containing protein</fullName>
    </submittedName>
</protein>